<dbReference type="AlphaFoldDB" id="A0A6G0ZM54"/>
<accession>A0A6G0ZM54</accession>
<comment type="caution">
    <text evidence="1">The sequence shown here is derived from an EMBL/GenBank/DDBJ whole genome shotgun (WGS) entry which is preliminary data.</text>
</comment>
<sequence>MDPIRNDIECDTYRPDVETIMTSVETSTREIETSDLEIKNVELEVPVVCPNEEPLLTSSTSAELMTEAISFMTVPVVCPDEELMLTPAPSAELMSEAISFVETDTNAPVVTITSDIETPGPEMEKVEVAPSVVCPLEKQTLSPREESDKETTIINTDKTMPSLKKKSRFLSALRKGLPAGSSGQSAVVVAV</sequence>
<evidence type="ECO:0000313" key="2">
    <source>
        <dbReference type="Proteomes" id="UP000478052"/>
    </source>
</evidence>
<name>A0A6G0ZM54_APHCR</name>
<gene>
    <name evidence="1" type="ORF">FWK35_00002906</name>
</gene>
<keyword evidence="2" id="KW-1185">Reference proteome</keyword>
<organism evidence="1 2">
    <name type="scientific">Aphis craccivora</name>
    <name type="common">Cowpea aphid</name>
    <dbReference type="NCBI Taxonomy" id="307492"/>
    <lineage>
        <taxon>Eukaryota</taxon>
        <taxon>Metazoa</taxon>
        <taxon>Ecdysozoa</taxon>
        <taxon>Arthropoda</taxon>
        <taxon>Hexapoda</taxon>
        <taxon>Insecta</taxon>
        <taxon>Pterygota</taxon>
        <taxon>Neoptera</taxon>
        <taxon>Paraneoptera</taxon>
        <taxon>Hemiptera</taxon>
        <taxon>Sternorrhyncha</taxon>
        <taxon>Aphidomorpha</taxon>
        <taxon>Aphidoidea</taxon>
        <taxon>Aphididae</taxon>
        <taxon>Aphidini</taxon>
        <taxon>Aphis</taxon>
        <taxon>Aphis</taxon>
    </lineage>
</organism>
<reference evidence="1 2" key="1">
    <citation type="submission" date="2019-08" db="EMBL/GenBank/DDBJ databases">
        <title>Whole genome of Aphis craccivora.</title>
        <authorList>
            <person name="Voronova N.V."/>
            <person name="Shulinski R.S."/>
            <person name="Bandarenka Y.V."/>
            <person name="Zhorov D.G."/>
            <person name="Warner D."/>
        </authorList>
    </citation>
    <scope>NUCLEOTIDE SEQUENCE [LARGE SCALE GENOMIC DNA]</scope>
    <source>
        <strain evidence="1">180601</strain>
        <tissue evidence="1">Whole Body</tissue>
    </source>
</reference>
<proteinExistence type="predicted"/>
<dbReference type="EMBL" id="VUJU01000217">
    <property type="protein sequence ID" value="KAF0772070.1"/>
    <property type="molecule type" value="Genomic_DNA"/>
</dbReference>
<evidence type="ECO:0000313" key="1">
    <source>
        <dbReference type="EMBL" id="KAF0772070.1"/>
    </source>
</evidence>
<protein>
    <submittedName>
        <fullName evidence="1">Mucin-17-like</fullName>
    </submittedName>
</protein>
<dbReference type="Proteomes" id="UP000478052">
    <property type="component" value="Unassembled WGS sequence"/>
</dbReference>